<protein>
    <recommendedName>
        <fullName evidence="3">beta-lactamase</fullName>
        <ecNumber evidence="3">3.5.2.6</ecNumber>
    </recommendedName>
</protein>
<dbReference type="InterPro" id="IPR045155">
    <property type="entry name" value="Beta-lactam_cat"/>
</dbReference>
<gene>
    <name evidence="6" type="ORF">CRP01_19865</name>
</gene>
<evidence type="ECO:0000256" key="2">
    <source>
        <dbReference type="ARBA" id="ARBA00009009"/>
    </source>
</evidence>
<dbReference type="InterPro" id="IPR000871">
    <property type="entry name" value="Beta-lactam_class-A"/>
</dbReference>
<evidence type="ECO:0000256" key="1">
    <source>
        <dbReference type="ARBA" id="ARBA00001526"/>
    </source>
</evidence>
<comment type="similarity">
    <text evidence="2">Belongs to the class-A beta-lactamase family.</text>
</comment>
<dbReference type="InterPro" id="IPR012338">
    <property type="entry name" value="Beta-lactam/transpept-like"/>
</dbReference>
<dbReference type="EMBL" id="PDUD01000024">
    <property type="protein sequence ID" value="PHN04770.1"/>
    <property type="molecule type" value="Genomic_DNA"/>
</dbReference>
<dbReference type="OrthoDB" id="9772863at2"/>
<dbReference type="PANTHER" id="PTHR35333">
    <property type="entry name" value="BETA-LACTAMASE"/>
    <property type="match status" value="1"/>
</dbReference>
<keyword evidence="6" id="KW-0378">Hydrolase</keyword>
<organism evidence="6 7">
    <name type="scientific">Flavilitoribacter nigricans (strain ATCC 23147 / DSM 23189 / NBRC 102662 / NCIMB 1420 / SS-2)</name>
    <name type="common">Lewinella nigricans</name>
    <dbReference type="NCBI Taxonomy" id="1122177"/>
    <lineage>
        <taxon>Bacteria</taxon>
        <taxon>Pseudomonadati</taxon>
        <taxon>Bacteroidota</taxon>
        <taxon>Saprospiria</taxon>
        <taxon>Saprospirales</taxon>
        <taxon>Lewinellaceae</taxon>
        <taxon>Flavilitoribacter</taxon>
    </lineage>
</organism>
<dbReference type="GO" id="GO:0030655">
    <property type="term" value="P:beta-lactam antibiotic catabolic process"/>
    <property type="evidence" value="ECO:0007669"/>
    <property type="project" value="InterPro"/>
</dbReference>
<keyword evidence="7" id="KW-1185">Reference proteome</keyword>
<evidence type="ECO:0000313" key="6">
    <source>
        <dbReference type="EMBL" id="PHN04770.1"/>
    </source>
</evidence>
<accession>A0A2D0N8R0</accession>
<feature type="domain" description="Beta-lactamase class A catalytic" evidence="5">
    <location>
        <begin position="48"/>
        <end position="271"/>
    </location>
</feature>
<sequence length="297" mass="32559">MRAPSLLFVFLSFMATLFFSCASKMQLSDLEQQVKEEFDQGDGTFAMAFMDLTTGDQLLINARESFHAASTMKTPVLIELYKQSEAGKFSLEDSILVKNEFYSIVDSSLYSLNVGDDSESGLYDVVGSKRTVADLAYDMIIVSSNLATNLVIDLVDARKVTQTMRDLGAPDIQVLRGVEDIKAYELGMSNSTTAYDLMAIYEKLGRGEVVSPEASEAMIDILLDQKFNDIIPAHLPEAVKVAHKTGSITGVHHDSGIVMLPDGRKYVLVLLSKELGDFAAGTELLAGVSKMVYDYVK</sequence>
<dbReference type="EC" id="3.5.2.6" evidence="3"/>
<reference evidence="6 7" key="1">
    <citation type="submission" date="2017-10" db="EMBL/GenBank/DDBJ databases">
        <title>The draft genome sequence of Lewinella nigricans NBRC 102662.</title>
        <authorList>
            <person name="Wang K."/>
        </authorList>
    </citation>
    <scope>NUCLEOTIDE SEQUENCE [LARGE SCALE GENOMIC DNA]</scope>
    <source>
        <strain evidence="6 7">NBRC 102662</strain>
    </source>
</reference>
<dbReference type="GO" id="GO:0046677">
    <property type="term" value="P:response to antibiotic"/>
    <property type="evidence" value="ECO:0007669"/>
    <property type="project" value="InterPro"/>
</dbReference>
<comment type="catalytic activity">
    <reaction evidence="1">
        <text>a beta-lactam + H2O = a substituted beta-amino acid</text>
        <dbReference type="Rhea" id="RHEA:20401"/>
        <dbReference type="ChEBI" id="CHEBI:15377"/>
        <dbReference type="ChEBI" id="CHEBI:35627"/>
        <dbReference type="ChEBI" id="CHEBI:140347"/>
        <dbReference type="EC" id="3.5.2.6"/>
    </reaction>
</comment>
<dbReference type="PROSITE" id="PS51257">
    <property type="entry name" value="PROKAR_LIPOPROTEIN"/>
    <property type="match status" value="1"/>
</dbReference>
<dbReference type="RefSeq" id="WP_099151828.1">
    <property type="nucleotide sequence ID" value="NZ_PDUD01000024.1"/>
</dbReference>
<dbReference type="SUPFAM" id="SSF56601">
    <property type="entry name" value="beta-lactamase/transpeptidase-like"/>
    <property type="match status" value="1"/>
</dbReference>
<name>A0A2D0N8R0_FLAN2</name>
<evidence type="ECO:0000256" key="3">
    <source>
        <dbReference type="ARBA" id="ARBA00012865"/>
    </source>
</evidence>
<comment type="caution">
    <text evidence="6">The sequence shown here is derived from an EMBL/GenBank/DDBJ whole genome shotgun (WGS) entry which is preliminary data.</text>
</comment>
<proteinExistence type="inferred from homology"/>
<dbReference type="Gene3D" id="3.40.710.10">
    <property type="entry name" value="DD-peptidase/beta-lactamase superfamily"/>
    <property type="match status" value="1"/>
</dbReference>
<evidence type="ECO:0000256" key="4">
    <source>
        <dbReference type="SAM" id="SignalP"/>
    </source>
</evidence>
<feature type="chain" id="PRO_5012994202" description="beta-lactamase" evidence="4">
    <location>
        <begin position="23"/>
        <end position="297"/>
    </location>
</feature>
<dbReference type="PANTHER" id="PTHR35333:SF3">
    <property type="entry name" value="BETA-LACTAMASE-TYPE TRANSPEPTIDASE FOLD CONTAINING PROTEIN"/>
    <property type="match status" value="1"/>
</dbReference>
<keyword evidence="4" id="KW-0732">Signal</keyword>
<feature type="signal peptide" evidence="4">
    <location>
        <begin position="1"/>
        <end position="22"/>
    </location>
</feature>
<dbReference type="Proteomes" id="UP000223913">
    <property type="component" value="Unassembled WGS sequence"/>
</dbReference>
<dbReference type="AlphaFoldDB" id="A0A2D0N8R0"/>
<dbReference type="Pfam" id="PF13354">
    <property type="entry name" value="Beta-lactamase2"/>
    <property type="match status" value="1"/>
</dbReference>
<dbReference type="GO" id="GO:0008800">
    <property type="term" value="F:beta-lactamase activity"/>
    <property type="evidence" value="ECO:0007669"/>
    <property type="project" value="UniProtKB-EC"/>
</dbReference>
<evidence type="ECO:0000313" key="7">
    <source>
        <dbReference type="Proteomes" id="UP000223913"/>
    </source>
</evidence>
<evidence type="ECO:0000259" key="5">
    <source>
        <dbReference type="Pfam" id="PF13354"/>
    </source>
</evidence>